<dbReference type="InterPro" id="IPR013762">
    <property type="entry name" value="Integrase-like_cat_sf"/>
</dbReference>
<dbReference type="eggNOG" id="COG0582">
    <property type="taxonomic scope" value="Bacteria"/>
</dbReference>
<evidence type="ECO:0000259" key="5">
    <source>
        <dbReference type="PROSITE" id="PS51898"/>
    </source>
</evidence>
<dbReference type="STRING" id="272942.RCAP_rcc01923"/>
<dbReference type="Gene3D" id="1.10.150.130">
    <property type="match status" value="1"/>
</dbReference>
<dbReference type="GeneID" id="31492500"/>
<dbReference type="InterPro" id="IPR010998">
    <property type="entry name" value="Integrase_recombinase_N"/>
</dbReference>
<reference key="1">
    <citation type="submission" date="2008-12" db="EMBL/GenBank/DDBJ databases">
        <title>Complete genome sequence of Rhodobacter capsulatus SB1003.</title>
        <authorList>
            <person name="Strnad H."/>
            <person name="Lapidus A."/>
            <person name="Vlcek C."/>
            <person name="Ulbrich P."/>
            <person name="Paces J."/>
            <person name="Maltsev N."/>
            <person name="Kumar V."/>
            <person name="Kogan Y."/>
            <person name="Milgram A."/>
            <person name="Rebrekov D."/>
            <person name="Mazur M."/>
            <person name="Cox R."/>
            <person name="Kyrpides N."/>
            <person name="Kolar M."/>
            <person name="Sachova J."/>
            <person name="Ridl J."/>
            <person name="Ivanova N."/>
            <person name="Kapatral V."/>
            <person name="Los T."/>
            <person name="Lykidis A."/>
            <person name="Mikhailova N."/>
            <person name="Reznik G."/>
            <person name="Vasieva O."/>
            <person name="Fonstein M."/>
            <person name="Paces V."/>
            <person name="Haselkorn R."/>
        </authorList>
    </citation>
    <scope>NUCLEOTIDE SEQUENCE</scope>
    <source>
        <strain>SB1003</strain>
    </source>
</reference>
<name>D5AUM9_RHOCB</name>
<evidence type="ECO:0000313" key="8">
    <source>
        <dbReference type="Proteomes" id="UP000002361"/>
    </source>
</evidence>
<dbReference type="InterPro" id="IPR002104">
    <property type="entry name" value="Integrase_catalytic"/>
</dbReference>
<protein>
    <submittedName>
        <fullName evidence="7">Phage integrase</fullName>
    </submittedName>
</protein>
<evidence type="ECO:0000256" key="2">
    <source>
        <dbReference type="ARBA" id="ARBA00023125"/>
    </source>
</evidence>
<keyword evidence="2 4" id="KW-0238">DNA-binding</keyword>
<feature type="domain" description="Tyr recombinase" evidence="5">
    <location>
        <begin position="342"/>
        <end position="524"/>
    </location>
</feature>
<dbReference type="InterPro" id="IPR044068">
    <property type="entry name" value="CB"/>
</dbReference>
<evidence type="ECO:0000256" key="4">
    <source>
        <dbReference type="PROSITE-ProRule" id="PRU01248"/>
    </source>
</evidence>
<dbReference type="Gene3D" id="1.10.443.10">
    <property type="entry name" value="Intergrase catalytic core"/>
    <property type="match status" value="1"/>
</dbReference>
<keyword evidence="1" id="KW-0229">DNA integration</keyword>
<dbReference type="EMBL" id="CP001312">
    <property type="protein sequence ID" value="ADE85668.1"/>
    <property type="molecule type" value="Genomic_DNA"/>
</dbReference>
<keyword evidence="3" id="KW-0233">DNA recombination</keyword>
<organism evidence="7 8">
    <name type="scientific">Rhodobacter capsulatus (strain ATCC BAA-309 / NBRC 16581 / SB1003)</name>
    <dbReference type="NCBI Taxonomy" id="272942"/>
    <lineage>
        <taxon>Bacteria</taxon>
        <taxon>Pseudomonadati</taxon>
        <taxon>Pseudomonadota</taxon>
        <taxon>Alphaproteobacteria</taxon>
        <taxon>Rhodobacterales</taxon>
        <taxon>Rhodobacter group</taxon>
        <taxon>Rhodobacter</taxon>
    </lineage>
</organism>
<dbReference type="Proteomes" id="UP000002361">
    <property type="component" value="Chromosome"/>
</dbReference>
<evidence type="ECO:0000256" key="3">
    <source>
        <dbReference type="ARBA" id="ARBA00023172"/>
    </source>
</evidence>
<dbReference type="GO" id="GO:0006310">
    <property type="term" value="P:DNA recombination"/>
    <property type="evidence" value="ECO:0007669"/>
    <property type="project" value="UniProtKB-KW"/>
</dbReference>
<dbReference type="RefSeq" id="WP_013067647.1">
    <property type="nucleotide sequence ID" value="NC_014034.1"/>
</dbReference>
<dbReference type="AlphaFoldDB" id="D5AUM9"/>
<reference evidence="7 8" key="2">
    <citation type="journal article" date="2010" name="J. Bacteriol.">
        <title>Complete genome sequence of the photosynthetic purple nonsulfur bacterium Rhodobacter capsulatus SB 1003.</title>
        <authorList>
            <person name="Strnad H."/>
            <person name="Lapidus A."/>
            <person name="Paces J."/>
            <person name="Ulbrich P."/>
            <person name="Vlcek C."/>
            <person name="Paces V."/>
            <person name="Haselkorn R."/>
        </authorList>
    </citation>
    <scope>NUCLEOTIDE SEQUENCE [LARGE SCALE GENOMIC DNA]</scope>
    <source>
        <strain evidence="8">ATCC BAA-309 / NBRC 16581 / SB1003</strain>
    </source>
</reference>
<dbReference type="PROSITE" id="PS51900">
    <property type="entry name" value="CB"/>
    <property type="match status" value="1"/>
</dbReference>
<dbReference type="GO" id="GO:0015074">
    <property type="term" value="P:DNA integration"/>
    <property type="evidence" value="ECO:0007669"/>
    <property type="project" value="UniProtKB-KW"/>
</dbReference>
<dbReference type="SUPFAM" id="SSF56349">
    <property type="entry name" value="DNA breaking-rejoining enzymes"/>
    <property type="match status" value="1"/>
</dbReference>
<dbReference type="InterPro" id="IPR011010">
    <property type="entry name" value="DNA_brk_join_enz"/>
</dbReference>
<gene>
    <name evidence="7" type="ordered locus">RCAP_rcc01923</name>
</gene>
<evidence type="ECO:0000313" key="7">
    <source>
        <dbReference type="EMBL" id="ADE85668.1"/>
    </source>
</evidence>
<dbReference type="GO" id="GO:0003677">
    <property type="term" value="F:DNA binding"/>
    <property type="evidence" value="ECO:0007669"/>
    <property type="project" value="UniProtKB-UniRule"/>
</dbReference>
<evidence type="ECO:0000256" key="1">
    <source>
        <dbReference type="ARBA" id="ARBA00022908"/>
    </source>
</evidence>
<keyword evidence="8" id="KW-1185">Reference proteome</keyword>
<proteinExistence type="predicted"/>
<sequence>MGLKMPAPVLIGSTYYLRVHVPADVAPKVRGKSVSVPVAGMSCVVRVNGPVKVSLRTKEAKEAKARFAVAHAALEAHWEAVRNGPRALTHKQSLALAGALRAFWIDAFDEDPGSPKRWQNVQEVNAAAKAGRLSLPLIGKDAQLEASLNARFGPIVDAFLAHKGILLAPESRLPLLRHVVDAMDDAAKVTEAKAMGDYSQQGKAALYPALDLPVAKPSPKSAPPSPKLTFSGVIDAWVAAKARGRNAAPVRPDTERKYRRECAEFVAFRGSDDMTTVTAREAEAWLNAMLSEAKLSNNSIRQRLQNIRSVVEHGRRQSLGELFPMGNPLEFVQLPEAAPVASDLRTLTLAEAEAILRAARAETRPELRWLPWLCAYSGARVNEVAQLTPGDFFQVGEDWFYRLTTMGGKTLKNRHSERRVPVHPDLVAEGLIVFVESRRDRPEERLFPRRSQGNVATWVREKVGLTRPELAPSHGWRHLFEDKALVAGMLDAARLYLTGRSGGGSAAGYGKSEVMLPGLAAEMRKVEGILHRL</sequence>
<dbReference type="OrthoDB" id="7222937at2"/>
<accession>D5AUM9</accession>
<dbReference type="HOGENOM" id="CLU_022238_2_0_5"/>
<dbReference type="KEGG" id="rcp:RCAP_rcc01923"/>
<feature type="domain" description="Core-binding (CB)" evidence="6">
    <location>
        <begin position="228"/>
        <end position="315"/>
    </location>
</feature>
<dbReference type="PROSITE" id="PS51898">
    <property type="entry name" value="TYR_RECOMBINASE"/>
    <property type="match status" value="1"/>
</dbReference>
<evidence type="ECO:0000259" key="6">
    <source>
        <dbReference type="PROSITE" id="PS51900"/>
    </source>
</evidence>